<evidence type="ECO:0000313" key="2">
    <source>
        <dbReference type="Proteomes" id="UP000230750"/>
    </source>
</evidence>
<keyword evidence="2" id="KW-1185">Reference proteome</keyword>
<dbReference type="Proteomes" id="UP000230750">
    <property type="component" value="Unassembled WGS sequence"/>
</dbReference>
<gene>
    <name evidence="1" type="ORF">BSL78_11771</name>
</gene>
<dbReference type="Gene3D" id="2.120.10.30">
    <property type="entry name" value="TolB, C-terminal domain"/>
    <property type="match status" value="1"/>
</dbReference>
<protein>
    <submittedName>
        <fullName evidence="1">Putative RING finger protein nhl-1-like</fullName>
    </submittedName>
</protein>
<sequence length="305" mass="35243">MDSMIFYATYANTAYQTYVYYVDPDQSVDKRFHELRRRSQDALQMNRDVQANIPAAEMSIDLRRALRDEEVQINKFMEGGPAEPIQSWEVWTREQLRQFLKTQETTYENKEQVKEKILSHLLRCQTANNETNTDGKIRGQESHVNQKTENMNDSTRMLAKPPAITGLTGINQPHDVLTLKNEIFVLMDGWIRVYDMSGKEKGVFHRDGFKPFAAVFLGTTLYVTDKHTKCIMMFDHNLNYIKSFGEAHLTNPAGITACKDTKYIYVLSGRKIGDAVVAIFESDGKYIGQFGHNELEDPWYIKKTR</sequence>
<dbReference type="SUPFAM" id="SSF63825">
    <property type="entry name" value="YWTD domain"/>
    <property type="match status" value="1"/>
</dbReference>
<reference evidence="1 2" key="1">
    <citation type="journal article" date="2017" name="PLoS Biol.">
        <title>The sea cucumber genome provides insights into morphological evolution and visceral regeneration.</title>
        <authorList>
            <person name="Zhang X."/>
            <person name="Sun L."/>
            <person name="Yuan J."/>
            <person name="Sun Y."/>
            <person name="Gao Y."/>
            <person name="Zhang L."/>
            <person name="Li S."/>
            <person name="Dai H."/>
            <person name="Hamel J.F."/>
            <person name="Liu C."/>
            <person name="Yu Y."/>
            <person name="Liu S."/>
            <person name="Lin W."/>
            <person name="Guo K."/>
            <person name="Jin S."/>
            <person name="Xu P."/>
            <person name="Storey K.B."/>
            <person name="Huan P."/>
            <person name="Zhang T."/>
            <person name="Zhou Y."/>
            <person name="Zhang J."/>
            <person name="Lin C."/>
            <person name="Li X."/>
            <person name="Xing L."/>
            <person name="Huo D."/>
            <person name="Sun M."/>
            <person name="Wang L."/>
            <person name="Mercier A."/>
            <person name="Li F."/>
            <person name="Yang H."/>
            <person name="Xiang J."/>
        </authorList>
    </citation>
    <scope>NUCLEOTIDE SEQUENCE [LARGE SCALE GENOMIC DNA]</scope>
    <source>
        <strain evidence="1">Shaxun</strain>
        <tissue evidence="1">Muscle</tissue>
    </source>
</reference>
<accession>A0A2G8KTK6</accession>
<comment type="caution">
    <text evidence="1">The sequence shown here is derived from an EMBL/GenBank/DDBJ whole genome shotgun (WGS) entry which is preliminary data.</text>
</comment>
<organism evidence="1 2">
    <name type="scientific">Stichopus japonicus</name>
    <name type="common">Sea cucumber</name>
    <dbReference type="NCBI Taxonomy" id="307972"/>
    <lineage>
        <taxon>Eukaryota</taxon>
        <taxon>Metazoa</taxon>
        <taxon>Echinodermata</taxon>
        <taxon>Eleutherozoa</taxon>
        <taxon>Echinozoa</taxon>
        <taxon>Holothuroidea</taxon>
        <taxon>Aspidochirotacea</taxon>
        <taxon>Aspidochirotida</taxon>
        <taxon>Stichopodidae</taxon>
        <taxon>Apostichopus</taxon>
    </lineage>
</organism>
<proteinExistence type="predicted"/>
<dbReference type="AlphaFoldDB" id="A0A2G8KTK6"/>
<name>A0A2G8KTK6_STIJA</name>
<dbReference type="InterPro" id="IPR011042">
    <property type="entry name" value="6-blade_b-propeller_TolB-like"/>
</dbReference>
<evidence type="ECO:0000313" key="1">
    <source>
        <dbReference type="EMBL" id="PIK51334.1"/>
    </source>
</evidence>
<dbReference type="EMBL" id="MRZV01000378">
    <property type="protein sequence ID" value="PIK51334.1"/>
    <property type="molecule type" value="Genomic_DNA"/>
</dbReference>